<proteinExistence type="predicted"/>
<evidence type="ECO:0000313" key="2">
    <source>
        <dbReference type="Proteomes" id="UP000503447"/>
    </source>
</evidence>
<dbReference type="KEGG" id="ftj:FTUN_4031"/>
<reference evidence="2" key="1">
    <citation type="submission" date="2020-05" db="EMBL/GenBank/DDBJ databases">
        <title>Frigoriglobus tundricola gen. nov., sp. nov., a psychrotolerant cellulolytic planctomycete of the family Gemmataceae with two divergent copies of 16S rRNA gene.</title>
        <authorList>
            <person name="Kulichevskaya I.S."/>
            <person name="Ivanova A.A."/>
            <person name="Naumoff D.G."/>
            <person name="Beletsky A.V."/>
            <person name="Rijpstra W.I.C."/>
            <person name="Sinninghe Damste J.S."/>
            <person name="Mardanov A.V."/>
            <person name="Ravin N.V."/>
            <person name="Dedysh S.N."/>
        </authorList>
    </citation>
    <scope>NUCLEOTIDE SEQUENCE [LARGE SCALE GENOMIC DNA]</scope>
    <source>
        <strain evidence="2">PL17</strain>
    </source>
</reference>
<evidence type="ECO:0000313" key="1">
    <source>
        <dbReference type="EMBL" id="QJW96474.1"/>
    </source>
</evidence>
<sequence>MRQTVFTTFSAGASISAVSSSHLFEGRKLHFSHQVDLIN</sequence>
<accession>A0A6M5YSS1</accession>
<keyword evidence="2" id="KW-1185">Reference proteome</keyword>
<organism evidence="1 2">
    <name type="scientific">Frigoriglobus tundricola</name>
    <dbReference type="NCBI Taxonomy" id="2774151"/>
    <lineage>
        <taxon>Bacteria</taxon>
        <taxon>Pseudomonadati</taxon>
        <taxon>Planctomycetota</taxon>
        <taxon>Planctomycetia</taxon>
        <taxon>Gemmatales</taxon>
        <taxon>Gemmataceae</taxon>
        <taxon>Frigoriglobus</taxon>
    </lineage>
</organism>
<protein>
    <submittedName>
        <fullName evidence="1">Uncharacterized protein</fullName>
    </submittedName>
</protein>
<name>A0A6M5YSS1_9BACT</name>
<dbReference type="Proteomes" id="UP000503447">
    <property type="component" value="Chromosome"/>
</dbReference>
<dbReference type="EMBL" id="CP053452">
    <property type="protein sequence ID" value="QJW96474.1"/>
    <property type="molecule type" value="Genomic_DNA"/>
</dbReference>
<gene>
    <name evidence="1" type="ORF">FTUN_4031</name>
</gene>
<dbReference type="AlphaFoldDB" id="A0A6M5YSS1"/>